<evidence type="ECO:0000313" key="2">
    <source>
        <dbReference type="Proteomes" id="UP001374584"/>
    </source>
</evidence>
<organism evidence="1 2">
    <name type="scientific">Phaseolus coccineus</name>
    <name type="common">Scarlet runner bean</name>
    <name type="synonym">Phaseolus multiflorus</name>
    <dbReference type="NCBI Taxonomy" id="3886"/>
    <lineage>
        <taxon>Eukaryota</taxon>
        <taxon>Viridiplantae</taxon>
        <taxon>Streptophyta</taxon>
        <taxon>Embryophyta</taxon>
        <taxon>Tracheophyta</taxon>
        <taxon>Spermatophyta</taxon>
        <taxon>Magnoliopsida</taxon>
        <taxon>eudicotyledons</taxon>
        <taxon>Gunneridae</taxon>
        <taxon>Pentapetalae</taxon>
        <taxon>rosids</taxon>
        <taxon>fabids</taxon>
        <taxon>Fabales</taxon>
        <taxon>Fabaceae</taxon>
        <taxon>Papilionoideae</taxon>
        <taxon>50 kb inversion clade</taxon>
        <taxon>NPAAA clade</taxon>
        <taxon>indigoferoid/millettioid clade</taxon>
        <taxon>Phaseoleae</taxon>
        <taxon>Phaseolus</taxon>
    </lineage>
</organism>
<gene>
    <name evidence="1" type="ORF">VNO80_09930</name>
</gene>
<keyword evidence="2" id="KW-1185">Reference proteome</keyword>
<dbReference type="AlphaFoldDB" id="A0AAN9RA20"/>
<name>A0AAN9RA20_PHACN</name>
<dbReference type="Proteomes" id="UP001374584">
    <property type="component" value="Unassembled WGS sequence"/>
</dbReference>
<accession>A0AAN9RA20</accession>
<reference evidence="1 2" key="1">
    <citation type="submission" date="2024-01" db="EMBL/GenBank/DDBJ databases">
        <title>The genomes of 5 underutilized Papilionoideae crops provide insights into root nodulation and disease resistanc.</title>
        <authorList>
            <person name="Jiang F."/>
        </authorList>
    </citation>
    <scope>NUCLEOTIDE SEQUENCE [LARGE SCALE GENOMIC DNA]</scope>
    <source>
        <strain evidence="1">JINMINGXINNONG_FW02</strain>
        <tissue evidence="1">Leaves</tissue>
    </source>
</reference>
<dbReference type="EMBL" id="JAYMYR010000004">
    <property type="protein sequence ID" value="KAK7367910.1"/>
    <property type="molecule type" value="Genomic_DNA"/>
</dbReference>
<protein>
    <submittedName>
        <fullName evidence="1">Uncharacterized protein</fullName>
    </submittedName>
</protein>
<comment type="caution">
    <text evidence="1">The sequence shown here is derived from an EMBL/GenBank/DDBJ whole genome shotgun (WGS) entry which is preliminary data.</text>
</comment>
<sequence length="73" mass="7819">MSANADSVGRGLVRVGALVREGSENVKGALDRDKSNLDLFVDSAIRCCVFSNNRGRRSSIQSLEGCSFDGRVV</sequence>
<proteinExistence type="predicted"/>
<evidence type="ECO:0000313" key="1">
    <source>
        <dbReference type="EMBL" id="KAK7367910.1"/>
    </source>
</evidence>